<dbReference type="Proteomes" id="UP000603352">
    <property type="component" value="Unassembled WGS sequence"/>
</dbReference>
<evidence type="ECO:0000313" key="2">
    <source>
        <dbReference type="Proteomes" id="UP000603352"/>
    </source>
</evidence>
<organism evidence="1 2">
    <name type="scientific">Tistrella bauzanensis</name>
    <dbReference type="NCBI Taxonomy" id="657419"/>
    <lineage>
        <taxon>Bacteria</taxon>
        <taxon>Pseudomonadati</taxon>
        <taxon>Pseudomonadota</taxon>
        <taxon>Alphaproteobacteria</taxon>
        <taxon>Geminicoccales</taxon>
        <taxon>Geminicoccaceae</taxon>
        <taxon>Tistrella</taxon>
    </lineage>
</organism>
<dbReference type="RefSeq" id="WP_188579742.1">
    <property type="nucleotide sequence ID" value="NZ_BMDZ01000040.1"/>
</dbReference>
<comment type="caution">
    <text evidence="1">The sequence shown here is derived from an EMBL/GenBank/DDBJ whole genome shotgun (WGS) entry which is preliminary data.</text>
</comment>
<keyword evidence="2" id="KW-1185">Reference proteome</keyword>
<proteinExistence type="predicted"/>
<accession>A0ABQ1ITB2</accession>
<name>A0ABQ1ITB2_9PROT</name>
<sequence length="360" mass="36685">MTGLVAYDAGLTTREYVYHGTPPVPLTGTMSGAIELLGGSADIDAVIVNPDNRIIGSVVSCMASDSTVRVSFTGTAVRLIDMGPATGGALGALALGDTGRDLATIPRQNNRILVETTRGSSVNDVMEAAVPLLIDRAPGAGWPIEGDTVASASGGIGTVLWSTVDSSSGLLMLRPSVNGFAVSDTVTLDGVPVGTVSAVHSPVERNHLAAGTFSLPVNRLLAPAMRAAMLNQISMTRVGDQRGIVARAPDAILAAGTASGWLPARRSVILTADTSTTLWTADQIPAGWTGTIAARSAGGTLSHVVRAMKAQAATTVTLHDLAPATTLALYVTAGGDIALRNDSAGSVSGLVTYDDVAVYR</sequence>
<gene>
    <name evidence="1" type="ORF">GCM10011505_32560</name>
</gene>
<evidence type="ECO:0000313" key="1">
    <source>
        <dbReference type="EMBL" id="GGB48964.1"/>
    </source>
</evidence>
<dbReference type="EMBL" id="BMDZ01000040">
    <property type="protein sequence ID" value="GGB48964.1"/>
    <property type="molecule type" value="Genomic_DNA"/>
</dbReference>
<protein>
    <submittedName>
        <fullName evidence="1">Uncharacterized protein</fullName>
    </submittedName>
</protein>
<reference evidence="2" key="1">
    <citation type="journal article" date="2019" name="Int. J. Syst. Evol. Microbiol.">
        <title>The Global Catalogue of Microorganisms (GCM) 10K type strain sequencing project: providing services to taxonomists for standard genome sequencing and annotation.</title>
        <authorList>
            <consortium name="The Broad Institute Genomics Platform"/>
            <consortium name="The Broad Institute Genome Sequencing Center for Infectious Disease"/>
            <person name="Wu L."/>
            <person name="Ma J."/>
        </authorList>
    </citation>
    <scope>NUCLEOTIDE SEQUENCE [LARGE SCALE GENOMIC DNA]</scope>
    <source>
        <strain evidence="2">CGMCC 1.10188</strain>
    </source>
</reference>